<evidence type="ECO:0000313" key="1">
    <source>
        <dbReference type="EMBL" id="KAK2713551.1"/>
    </source>
</evidence>
<comment type="caution">
    <text evidence="1">The sequence shown here is derived from an EMBL/GenBank/DDBJ whole genome shotgun (WGS) entry which is preliminary data.</text>
</comment>
<gene>
    <name evidence="1" type="ORF">QYM36_009432</name>
</gene>
<sequence>MCKENIQASNVNASKIAQVVDVSIKSCFSGFENAVKTLDIKINEAVKDTFASFKEELKVEIDTRFMGIEDRIHILEQGS</sequence>
<dbReference type="AlphaFoldDB" id="A0AA88HWQ0"/>
<evidence type="ECO:0000313" key="2">
    <source>
        <dbReference type="Proteomes" id="UP001187531"/>
    </source>
</evidence>
<keyword evidence="2" id="KW-1185">Reference proteome</keyword>
<dbReference type="EMBL" id="JAVRJZ010000014">
    <property type="protein sequence ID" value="KAK2713551.1"/>
    <property type="molecule type" value="Genomic_DNA"/>
</dbReference>
<organism evidence="1 2">
    <name type="scientific">Artemia franciscana</name>
    <name type="common">Brine shrimp</name>
    <name type="synonym">Artemia sanfranciscana</name>
    <dbReference type="NCBI Taxonomy" id="6661"/>
    <lineage>
        <taxon>Eukaryota</taxon>
        <taxon>Metazoa</taxon>
        <taxon>Ecdysozoa</taxon>
        <taxon>Arthropoda</taxon>
        <taxon>Crustacea</taxon>
        <taxon>Branchiopoda</taxon>
        <taxon>Anostraca</taxon>
        <taxon>Artemiidae</taxon>
        <taxon>Artemia</taxon>
    </lineage>
</organism>
<reference evidence="1" key="1">
    <citation type="submission" date="2023-07" db="EMBL/GenBank/DDBJ databases">
        <title>Chromosome-level genome assembly of Artemia franciscana.</title>
        <authorList>
            <person name="Jo E."/>
        </authorList>
    </citation>
    <scope>NUCLEOTIDE SEQUENCE</scope>
    <source>
        <tissue evidence="1">Whole body</tissue>
    </source>
</reference>
<name>A0AA88HWQ0_ARTSF</name>
<proteinExistence type="predicted"/>
<dbReference type="Proteomes" id="UP001187531">
    <property type="component" value="Unassembled WGS sequence"/>
</dbReference>
<protein>
    <submittedName>
        <fullName evidence="1">Uncharacterized protein</fullName>
    </submittedName>
</protein>
<accession>A0AA88HWQ0</accession>